<keyword evidence="5 13" id="KW-0597">Phosphoprotein</keyword>
<evidence type="ECO:0000259" key="16">
    <source>
        <dbReference type="PROSITE" id="PS50109"/>
    </source>
</evidence>
<evidence type="ECO:0000313" key="19">
    <source>
        <dbReference type="EMBL" id="TLP56007.1"/>
    </source>
</evidence>
<dbReference type="Gene3D" id="3.40.50.2300">
    <property type="match status" value="1"/>
</dbReference>
<dbReference type="SMART" id="SM00448">
    <property type="entry name" value="REC"/>
    <property type="match status" value="1"/>
</dbReference>
<feature type="transmembrane region" description="Helical" evidence="15">
    <location>
        <begin position="157"/>
        <end position="183"/>
    </location>
</feature>
<keyword evidence="4" id="KW-1003">Cell membrane</keyword>
<evidence type="ECO:0000256" key="1">
    <source>
        <dbReference type="ARBA" id="ARBA00000085"/>
    </source>
</evidence>
<dbReference type="PANTHER" id="PTHR45339:SF1">
    <property type="entry name" value="HYBRID SIGNAL TRANSDUCTION HISTIDINE KINASE J"/>
    <property type="match status" value="1"/>
</dbReference>
<evidence type="ECO:0000256" key="7">
    <source>
        <dbReference type="ARBA" id="ARBA00022741"/>
    </source>
</evidence>
<evidence type="ECO:0000259" key="17">
    <source>
        <dbReference type="PROSITE" id="PS50110"/>
    </source>
</evidence>
<keyword evidence="9 15" id="KW-1133">Transmembrane helix</keyword>
<dbReference type="InterPro" id="IPR003594">
    <property type="entry name" value="HATPase_dom"/>
</dbReference>
<dbReference type="InterPro" id="IPR004358">
    <property type="entry name" value="Sig_transdc_His_kin-like_C"/>
</dbReference>
<evidence type="ECO:0000313" key="20">
    <source>
        <dbReference type="Proteomes" id="UP000305041"/>
    </source>
</evidence>
<dbReference type="Proteomes" id="UP000305041">
    <property type="component" value="Unassembled WGS sequence"/>
</dbReference>
<dbReference type="PANTHER" id="PTHR45339">
    <property type="entry name" value="HYBRID SIGNAL TRANSDUCTION HISTIDINE KINASE J"/>
    <property type="match status" value="1"/>
</dbReference>
<feature type="modified residue" description="Phosphohistidine" evidence="12">
    <location>
        <position position="842"/>
    </location>
</feature>
<evidence type="ECO:0000256" key="12">
    <source>
        <dbReference type="PROSITE-ProRule" id="PRU00110"/>
    </source>
</evidence>
<proteinExistence type="predicted"/>
<feature type="domain" description="HPt" evidence="18">
    <location>
        <begin position="803"/>
        <end position="896"/>
    </location>
</feature>
<dbReference type="SMART" id="SM00387">
    <property type="entry name" value="HATPase_c"/>
    <property type="match status" value="1"/>
</dbReference>
<dbReference type="EMBL" id="VAUA01000014">
    <property type="protein sequence ID" value="TLP56007.1"/>
    <property type="molecule type" value="Genomic_DNA"/>
</dbReference>
<evidence type="ECO:0000256" key="10">
    <source>
        <dbReference type="ARBA" id="ARBA00023012"/>
    </source>
</evidence>
<comment type="subcellular location">
    <subcellularLocation>
        <location evidence="2">Cell membrane</location>
        <topology evidence="2">Multi-pass membrane protein</topology>
    </subcellularLocation>
</comment>
<dbReference type="SUPFAM" id="SSF47226">
    <property type="entry name" value="Histidine-containing phosphotransfer domain, HPT domain"/>
    <property type="match status" value="1"/>
</dbReference>
<evidence type="ECO:0000256" key="5">
    <source>
        <dbReference type="ARBA" id="ARBA00022553"/>
    </source>
</evidence>
<dbReference type="PROSITE" id="PS50109">
    <property type="entry name" value="HIS_KIN"/>
    <property type="match status" value="1"/>
</dbReference>
<dbReference type="CDD" id="cd16922">
    <property type="entry name" value="HATPase_EvgS-ArcB-TorS-like"/>
    <property type="match status" value="1"/>
</dbReference>
<dbReference type="SUPFAM" id="SSF52172">
    <property type="entry name" value="CheY-like"/>
    <property type="match status" value="1"/>
</dbReference>
<gene>
    <name evidence="19" type="ORF">FEE96_22235</name>
</gene>
<dbReference type="InterPro" id="IPR001789">
    <property type="entry name" value="Sig_transdc_resp-reg_receiver"/>
</dbReference>
<dbReference type="InterPro" id="IPR003661">
    <property type="entry name" value="HisK_dim/P_dom"/>
</dbReference>
<protein>
    <recommendedName>
        <fullName evidence="3">histidine kinase</fullName>
        <ecNumber evidence="3">2.7.13.3</ecNumber>
    </recommendedName>
</protein>
<dbReference type="InterPro" id="IPR036641">
    <property type="entry name" value="HPT_dom_sf"/>
</dbReference>
<dbReference type="InterPro" id="IPR036097">
    <property type="entry name" value="HisK_dim/P_sf"/>
</dbReference>
<evidence type="ECO:0000256" key="8">
    <source>
        <dbReference type="ARBA" id="ARBA00022840"/>
    </source>
</evidence>
<dbReference type="Gene3D" id="3.30.565.10">
    <property type="entry name" value="Histidine kinase-like ATPase, C-terminal domain"/>
    <property type="match status" value="1"/>
</dbReference>
<evidence type="ECO:0000256" key="2">
    <source>
        <dbReference type="ARBA" id="ARBA00004651"/>
    </source>
</evidence>
<dbReference type="CDD" id="cd00088">
    <property type="entry name" value="HPT"/>
    <property type="match status" value="1"/>
</dbReference>
<feature type="transmembrane region" description="Helical" evidence="15">
    <location>
        <begin position="16"/>
        <end position="35"/>
    </location>
</feature>
<dbReference type="PROSITE" id="PS50110">
    <property type="entry name" value="RESPONSE_REGULATORY"/>
    <property type="match status" value="1"/>
</dbReference>
<evidence type="ECO:0000256" key="9">
    <source>
        <dbReference type="ARBA" id="ARBA00022989"/>
    </source>
</evidence>
<keyword evidence="20" id="KW-1185">Reference proteome</keyword>
<keyword evidence="6 15" id="KW-0812">Transmembrane</keyword>
<organism evidence="19 20">
    <name type="scientific">Parasedimentitalea maritima</name>
    <dbReference type="NCBI Taxonomy" id="2578117"/>
    <lineage>
        <taxon>Bacteria</taxon>
        <taxon>Pseudomonadati</taxon>
        <taxon>Pseudomonadota</taxon>
        <taxon>Alphaproteobacteria</taxon>
        <taxon>Rhodobacterales</taxon>
        <taxon>Paracoccaceae</taxon>
        <taxon>Parasedimentitalea</taxon>
    </lineage>
</organism>
<keyword evidence="7" id="KW-0547">Nucleotide-binding</keyword>
<dbReference type="InterPro" id="IPR036890">
    <property type="entry name" value="HATPase_C_sf"/>
</dbReference>
<keyword evidence="8" id="KW-0067">ATP-binding</keyword>
<dbReference type="EC" id="2.7.13.3" evidence="3"/>
<evidence type="ECO:0000256" key="15">
    <source>
        <dbReference type="SAM" id="Phobius"/>
    </source>
</evidence>
<dbReference type="PROSITE" id="PS50894">
    <property type="entry name" value="HPT"/>
    <property type="match status" value="1"/>
</dbReference>
<evidence type="ECO:0000256" key="11">
    <source>
        <dbReference type="ARBA" id="ARBA00023136"/>
    </source>
</evidence>
<keyword evidence="10" id="KW-0902">Two-component regulatory system</keyword>
<evidence type="ECO:0000256" key="4">
    <source>
        <dbReference type="ARBA" id="ARBA00022475"/>
    </source>
</evidence>
<feature type="modified residue" description="4-aspartylphosphate" evidence="13">
    <location>
        <position position="694"/>
    </location>
</feature>
<dbReference type="SUPFAM" id="SSF47384">
    <property type="entry name" value="Homodimeric domain of signal transducing histidine kinase"/>
    <property type="match status" value="1"/>
</dbReference>
<dbReference type="SUPFAM" id="SSF55874">
    <property type="entry name" value="ATPase domain of HSP90 chaperone/DNA topoisomerase II/histidine kinase"/>
    <property type="match status" value="1"/>
</dbReference>
<feature type="domain" description="Histidine kinase" evidence="16">
    <location>
        <begin position="270"/>
        <end position="493"/>
    </location>
</feature>
<evidence type="ECO:0000256" key="13">
    <source>
        <dbReference type="PROSITE-ProRule" id="PRU00169"/>
    </source>
</evidence>
<dbReference type="Pfam" id="PF00072">
    <property type="entry name" value="Response_reg"/>
    <property type="match status" value="1"/>
</dbReference>
<dbReference type="RefSeq" id="WP_138165316.1">
    <property type="nucleotide sequence ID" value="NZ_VAUA01000014.1"/>
</dbReference>
<comment type="caution">
    <text evidence="19">The sequence shown here is derived from an EMBL/GenBank/DDBJ whole genome shotgun (WGS) entry which is preliminary data.</text>
</comment>
<accession>A0ABY2UPV9</accession>
<dbReference type="CDD" id="cd00082">
    <property type="entry name" value="HisKA"/>
    <property type="match status" value="1"/>
</dbReference>
<dbReference type="InterPro" id="IPR011006">
    <property type="entry name" value="CheY-like_superfamily"/>
</dbReference>
<evidence type="ECO:0000256" key="14">
    <source>
        <dbReference type="SAM" id="MobiDB-lite"/>
    </source>
</evidence>
<dbReference type="PRINTS" id="PR00344">
    <property type="entry name" value="BCTRLSENSOR"/>
</dbReference>
<dbReference type="Gene3D" id="1.10.287.130">
    <property type="match status" value="1"/>
</dbReference>
<dbReference type="Gene3D" id="1.20.120.160">
    <property type="entry name" value="HPT domain"/>
    <property type="match status" value="1"/>
</dbReference>
<dbReference type="InterPro" id="IPR008207">
    <property type="entry name" value="Sig_transdc_His_kin_Hpt_dom"/>
</dbReference>
<evidence type="ECO:0000256" key="6">
    <source>
        <dbReference type="ARBA" id="ARBA00022692"/>
    </source>
</evidence>
<evidence type="ECO:0000256" key="3">
    <source>
        <dbReference type="ARBA" id="ARBA00012438"/>
    </source>
</evidence>
<dbReference type="CDD" id="cd17546">
    <property type="entry name" value="REC_hyHK_CKI1_RcsC-like"/>
    <property type="match status" value="1"/>
</dbReference>
<feature type="region of interest" description="Disordered" evidence="14">
    <location>
        <begin position="761"/>
        <end position="787"/>
    </location>
</feature>
<name>A0ABY2UPV9_9RHOB</name>
<reference evidence="19 20" key="1">
    <citation type="submission" date="2019-05" db="EMBL/GenBank/DDBJ databases">
        <title>Draft genome sequence of Pelagicola sp. DSW4-44.</title>
        <authorList>
            <person name="Oh J."/>
        </authorList>
    </citation>
    <scope>NUCLEOTIDE SEQUENCE [LARGE SCALE GENOMIC DNA]</scope>
    <source>
        <strain evidence="19 20">DSW4-44</strain>
    </source>
</reference>
<dbReference type="SMART" id="SM00388">
    <property type="entry name" value="HisKA"/>
    <property type="match status" value="1"/>
</dbReference>
<feature type="domain" description="Response regulatory" evidence="17">
    <location>
        <begin position="645"/>
        <end position="764"/>
    </location>
</feature>
<keyword evidence="11 15" id="KW-0472">Membrane</keyword>
<dbReference type="Pfam" id="PF00512">
    <property type="entry name" value="HisKA"/>
    <property type="match status" value="1"/>
</dbReference>
<dbReference type="InterPro" id="IPR005467">
    <property type="entry name" value="His_kinase_dom"/>
</dbReference>
<evidence type="ECO:0000259" key="18">
    <source>
        <dbReference type="PROSITE" id="PS50894"/>
    </source>
</evidence>
<dbReference type="Pfam" id="PF02518">
    <property type="entry name" value="HATPase_c"/>
    <property type="match status" value="1"/>
</dbReference>
<comment type="catalytic activity">
    <reaction evidence="1">
        <text>ATP + protein L-histidine = ADP + protein N-phospho-L-histidine.</text>
        <dbReference type="EC" id="2.7.13.3"/>
    </reaction>
</comment>
<dbReference type="Pfam" id="PF01627">
    <property type="entry name" value="Hpt"/>
    <property type="match status" value="1"/>
</dbReference>
<sequence length="903" mass="100962">MTVRLTNRLSFKQVRLAVFLAFFLGLFLSGLQIWLDFKDEKERVNATVSQLLNAVRDSAAQAAFGLESRLGSRVVSGLFEYKAIVQAEIETDFGNTLARMETAKKEPTKLWFEGLLLENRPRIHSIELFVEGHSAPVGSLKVWVAPYLAYGNFFNRIWLIVLFGVIRSLMLAAALMAAFYFLLTKRLERISKTVEGFGPKQSVEPEGDKNYNDKRDELDILEASIRNYQHEKRKDLDFLEARVAERTQKLRVAAHKAEAANRAKSQFLANMSHEIRTPMNGVVGMAEVLSQTELQPEQSRMLATISRSSMSLLRIIEDILDLSKIEAGKVSLESVPINFRDLFEGVVDTLRPIAKGYNVRITFGLDPRIPRFILGDPVRLRQVFVNLLNNALKFSSREVDQQPGRVRLLANHSEETLMKITVSDDGIGMTEDVLNKLFQAFTQGEDSTTRRYGGTGLGLVITRDIIELMNGTINVESTFGEGSIFEVTLPYVQTDGVCEDPDISGLNVLALVDEGINRKTLSGYIEHHQSSIVYAETGAELQTLISAVTDQTIVLLSLDTFSEDMRVSKAVSDGNDLIRFLYLVADQEEVDRCSLPDCLAVQRYPLLPSELIQGISVLAERVNAEVFHQEAEIAKLFAEKDAWPKTLLVEDNEINLEVIFMQLKSLGFSPEVAMNGYEGLEKWKTEHFDLVLTDCNMPTMDGFEMTRRIRIVEKAEGRSPSKIIAITANAMGGEAEKCLAAGMDDYLSKPTTLKQLGEALQTTWPNSQKKHDHRTPDEEEVKTTPKTAPVDPSVLVEILGFEDKEYFAQTLLKLVASTGPEIQKLQKALRDNDNKTASFLAHKLKSSMRFVGALELGNLCENIEKAASGSGAFVGQDYIAPVEQGFDAVREFVEAYVEEEIKL</sequence>